<dbReference type="AlphaFoldDB" id="A0A2V1IPT3"/>
<comment type="subcellular location">
    <subcellularLocation>
        <location evidence="1">Cell membrane</location>
        <topology evidence="1">Multi-pass membrane protein</topology>
    </subcellularLocation>
</comment>
<proteinExistence type="inferred from homology"/>
<evidence type="ECO:0000256" key="8">
    <source>
        <dbReference type="SAM" id="Phobius"/>
    </source>
</evidence>
<comment type="caution">
    <text evidence="9">The sequence shown here is derived from an EMBL/GenBank/DDBJ whole genome shotgun (WGS) entry which is preliminary data.</text>
</comment>
<feature type="transmembrane region" description="Helical" evidence="8">
    <location>
        <begin position="249"/>
        <end position="269"/>
    </location>
</feature>
<feature type="transmembrane region" description="Helical" evidence="8">
    <location>
        <begin position="56"/>
        <end position="86"/>
    </location>
</feature>
<organism evidence="9 10">
    <name type="scientific">Duncaniella muris</name>
    <dbReference type="NCBI Taxonomy" id="2094150"/>
    <lineage>
        <taxon>Bacteria</taxon>
        <taxon>Pseudomonadati</taxon>
        <taxon>Bacteroidota</taxon>
        <taxon>Bacteroidia</taxon>
        <taxon>Bacteroidales</taxon>
        <taxon>Muribaculaceae</taxon>
        <taxon>Duncaniella</taxon>
    </lineage>
</organism>
<dbReference type="GO" id="GO:0022857">
    <property type="term" value="F:transmembrane transporter activity"/>
    <property type="evidence" value="ECO:0007669"/>
    <property type="project" value="InterPro"/>
</dbReference>
<keyword evidence="5 8" id="KW-0812">Transmembrane</keyword>
<evidence type="ECO:0000256" key="2">
    <source>
        <dbReference type="ARBA" id="ARBA00007935"/>
    </source>
</evidence>
<dbReference type="CDD" id="cd06550">
    <property type="entry name" value="TM_ABC_iron-siderophores_like"/>
    <property type="match status" value="1"/>
</dbReference>
<evidence type="ECO:0000256" key="6">
    <source>
        <dbReference type="ARBA" id="ARBA00022989"/>
    </source>
</evidence>
<gene>
    <name evidence="9" type="ORF">C5O23_06295</name>
</gene>
<feature type="transmembrane region" description="Helical" evidence="8">
    <location>
        <begin position="200"/>
        <end position="222"/>
    </location>
</feature>
<evidence type="ECO:0000256" key="4">
    <source>
        <dbReference type="ARBA" id="ARBA00022475"/>
    </source>
</evidence>
<keyword evidence="7 8" id="KW-0472">Membrane</keyword>
<evidence type="ECO:0000256" key="1">
    <source>
        <dbReference type="ARBA" id="ARBA00004651"/>
    </source>
</evidence>
<dbReference type="SUPFAM" id="SSF81345">
    <property type="entry name" value="ABC transporter involved in vitamin B12 uptake, BtuC"/>
    <property type="match status" value="1"/>
</dbReference>
<feature type="transmembrane region" description="Helical" evidence="8">
    <location>
        <begin position="156"/>
        <end position="180"/>
    </location>
</feature>
<dbReference type="GeneID" id="82525952"/>
<dbReference type="GO" id="GO:0033214">
    <property type="term" value="P:siderophore-iron import into cell"/>
    <property type="evidence" value="ECO:0007669"/>
    <property type="project" value="TreeGrafter"/>
</dbReference>
<dbReference type="InterPro" id="IPR037294">
    <property type="entry name" value="ABC_BtuC-like"/>
</dbReference>
<accession>A0A2V1IPT3</accession>
<keyword evidence="4" id="KW-1003">Cell membrane</keyword>
<feature type="transmembrane region" description="Helical" evidence="8">
    <location>
        <begin position="130"/>
        <end position="149"/>
    </location>
</feature>
<dbReference type="GO" id="GO:0005886">
    <property type="term" value="C:plasma membrane"/>
    <property type="evidence" value="ECO:0007669"/>
    <property type="project" value="UniProtKB-SubCell"/>
</dbReference>
<name>A0A2V1IPT3_9BACT</name>
<dbReference type="InterPro" id="IPR000522">
    <property type="entry name" value="ABC_transptr_permease_BtuC"/>
</dbReference>
<reference evidence="10" key="1">
    <citation type="submission" date="2018-02" db="EMBL/GenBank/DDBJ databases">
        <authorList>
            <person name="Clavel T."/>
            <person name="Strowig T."/>
        </authorList>
    </citation>
    <scope>NUCLEOTIDE SEQUENCE [LARGE SCALE GENOMIC DNA]</scope>
    <source>
        <strain evidence="10">DSM 103720</strain>
    </source>
</reference>
<feature type="transmembrane region" description="Helical" evidence="8">
    <location>
        <begin position="289"/>
        <end position="310"/>
    </location>
</feature>
<dbReference type="PANTHER" id="PTHR30472:SF41">
    <property type="entry name" value="TRANSPORT SYSTEM PERMEASE PROTEIN"/>
    <property type="match status" value="1"/>
</dbReference>
<keyword evidence="6 8" id="KW-1133">Transmembrane helix</keyword>
<evidence type="ECO:0000256" key="7">
    <source>
        <dbReference type="ARBA" id="ARBA00023136"/>
    </source>
</evidence>
<evidence type="ECO:0000313" key="10">
    <source>
        <dbReference type="Proteomes" id="UP000244905"/>
    </source>
</evidence>
<dbReference type="Gene3D" id="1.10.3470.10">
    <property type="entry name" value="ABC transporter involved in vitamin B12 uptake, BtuC"/>
    <property type="match status" value="1"/>
</dbReference>
<protein>
    <submittedName>
        <fullName evidence="9">Iron ABC transporter permease</fullName>
    </submittedName>
</protein>
<evidence type="ECO:0000256" key="5">
    <source>
        <dbReference type="ARBA" id="ARBA00022692"/>
    </source>
</evidence>
<dbReference type="PANTHER" id="PTHR30472">
    <property type="entry name" value="FERRIC ENTEROBACTIN TRANSPORT SYSTEM PERMEASE PROTEIN"/>
    <property type="match status" value="1"/>
</dbReference>
<keyword evidence="10" id="KW-1185">Reference proteome</keyword>
<evidence type="ECO:0000256" key="3">
    <source>
        <dbReference type="ARBA" id="ARBA00022448"/>
    </source>
</evidence>
<dbReference type="Proteomes" id="UP000244905">
    <property type="component" value="Unassembled WGS sequence"/>
</dbReference>
<feature type="transmembrane region" description="Helical" evidence="8">
    <location>
        <begin position="317"/>
        <end position="337"/>
    </location>
</feature>
<feature type="transmembrane region" description="Helical" evidence="8">
    <location>
        <begin position="98"/>
        <end position="124"/>
    </location>
</feature>
<dbReference type="RefSeq" id="WP_107032105.1">
    <property type="nucleotide sequence ID" value="NZ_CAPEJN010000001.1"/>
</dbReference>
<dbReference type="EMBL" id="PUEC01000012">
    <property type="protein sequence ID" value="PWB02448.1"/>
    <property type="molecule type" value="Genomic_DNA"/>
</dbReference>
<keyword evidence="3" id="KW-0813">Transport</keyword>
<evidence type="ECO:0000313" key="9">
    <source>
        <dbReference type="EMBL" id="PWB02448.1"/>
    </source>
</evidence>
<comment type="similarity">
    <text evidence="2">Belongs to the binding-protein-dependent transport system permease family. FecCD subfamily.</text>
</comment>
<feature type="transmembrane region" description="Helical" evidence="8">
    <location>
        <begin position="16"/>
        <end position="36"/>
    </location>
</feature>
<dbReference type="Pfam" id="PF01032">
    <property type="entry name" value="FecCD"/>
    <property type="match status" value="1"/>
</dbReference>
<sequence>MTGLPALSSRRERISLWGLLFLTLALFVLCLFIGSVCIPASEVLTVLTGGEPSRESWAVIVIGSRLVTAIVALLSGSALAIAGLMLQTTFANPLAGPSILGVSTGSSLGVAIVMLAFGGALGFVGESLGIVLAAIAGAMLVLVLLLLFSRILNSSVMLLIVGILVGYLSSSAVSLLNFFATQEGVHSFVIWGLGSFSGVSQPRLLVFAPLALVFIALSMLMVKPLDAMLLGDAYAANLGVDVRRSRNRLLILSGVLTAVVTAFCGPIAFVGMVVPHVARLLTRSSRHLILIPATALAGAALGLLCVLLSVMPGSRGIIPINAITPVIGVPVILYVILNRHRLNLFG</sequence>